<name>A0A8X7QMP0_BRACI</name>
<dbReference type="GO" id="GO:0009507">
    <property type="term" value="C:chloroplast"/>
    <property type="evidence" value="ECO:0007669"/>
    <property type="project" value="TreeGrafter"/>
</dbReference>
<evidence type="ECO:0000256" key="1">
    <source>
        <dbReference type="ARBA" id="ARBA00009670"/>
    </source>
</evidence>
<protein>
    <submittedName>
        <fullName evidence="2">Uncharacterized protein</fullName>
    </submittedName>
</protein>
<proteinExistence type="inferred from homology"/>
<dbReference type="PANTHER" id="PTHR10566:SF117">
    <property type="entry name" value="UNUSUAL PROTEIN KINASE-RELATED"/>
    <property type="match status" value="1"/>
</dbReference>
<dbReference type="Proteomes" id="UP000886595">
    <property type="component" value="Unassembled WGS sequence"/>
</dbReference>
<sequence>MWVVVPKLHVKEGSYNTTQWIDGEKLSQSIESDVGELVNVGVICYLKQMHLAPRLQLMWGENSLLLTFLCLSILVTKLTDDQKCGMIEAIAHLIHRDYDAIVKDFVKLGFIPDGVNLAPILPVLAKVFDQALEGGGAKNINFQEAIGVLEGIALVGNPEFAIVDEAYPYIAQTGVFDAERFIDVMQAFETFITAAKSGGGEDMNGGMAELALMQNQTTSLVPSFPASASQPNQPAQTRVALSFLLSEKGNFFREFLLDEISLDKRLVQAMAVFGFRNAQPVFGMVPTLGPFRPAALLPSVTEEDKVILNNVQKVIEFLTARSSMSNNPDQVVDVSQVVRELLL</sequence>
<dbReference type="EMBL" id="JAAMPC010000013">
    <property type="protein sequence ID" value="KAG2273259.1"/>
    <property type="molecule type" value="Genomic_DNA"/>
</dbReference>
<reference evidence="2 3" key="1">
    <citation type="submission" date="2020-02" db="EMBL/GenBank/DDBJ databases">
        <authorList>
            <person name="Ma Q."/>
            <person name="Huang Y."/>
            <person name="Song X."/>
            <person name="Pei D."/>
        </authorList>
    </citation>
    <scope>NUCLEOTIDE SEQUENCE [LARGE SCALE GENOMIC DNA]</scope>
    <source>
        <strain evidence="2">Sxm20200214</strain>
        <tissue evidence="2">Leaf</tissue>
    </source>
</reference>
<dbReference type="AlphaFoldDB" id="A0A8X7QMP0"/>
<dbReference type="PANTHER" id="PTHR10566">
    <property type="entry name" value="CHAPERONE-ACTIVITY OF BC1 COMPLEX CABC1 -RELATED"/>
    <property type="match status" value="1"/>
</dbReference>
<evidence type="ECO:0000313" key="3">
    <source>
        <dbReference type="Proteomes" id="UP000886595"/>
    </source>
</evidence>
<keyword evidence="3" id="KW-1185">Reference proteome</keyword>
<dbReference type="InterPro" id="IPR050154">
    <property type="entry name" value="UbiB_kinase"/>
</dbReference>
<organism evidence="2 3">
    <name type="scientific">Brassica carinata</name>
    <name type="common">Ethiopian mustard</name>
    <name type="synonym">Abyssinian cabbage</name>
    <dbReference type="NCBI Taxonomy" id="52824"/>
    <lineage>
        <taxon>Eukaryota</taxon>
        <taxon>Viridiplantae</taxon>
        <taxon>Streptophyta</taxon>
        <taxon>Embryophyta</taxon>
        <taxon>Tracheophyta</taxon>
        <taxon>Spermatophyta</taxon>
        <taxon>Magnoliopsida</taxon>
        <taxon>eudicotyledons</taxon>
        <taxon>Gunneridae</taxon>
        <taxon>Pentapetalae</taxon>
        <taxon>rosids</taxon>
        <taxon>malvids</taxon>
        <taxon>Brassicales</taxon>
        <taxon>Brassicaceae</taxon>
        <taxon>Brassiceae</taxon>
        <taxon>Brassica</taxon>
    </lineage>
</organism>
<comment type="caution">
    <text evidence="2">The sequence shown here is derived from an EMBL/GenBank/DDBJ whole genome shotgun (WGS) entry which is preliminary data.</text>
</comment>
<dbReference type="OrthoDB" id="952146at2759"/>
<gene>
    <name evidence="2" type="ORF">Bca52824_067814</name>
</gene>
<evidence type="ECO:0000313" key="2">
    <source>
        <dbReference type="EMBL" id="KAG2273259.1"/>
    </source>
</evidence>
<comment type="similarity">
    <text evidence="1">Belongs to the protein kinase superfamily. ADCK protein kinase family.</text>
</comment>
<accession>A0A8X7QMP0</accession>